<dbReference type="GeneID" id="87598696"/>
<dbReference type="PATRIC" id="fig|136160.3.peg.1041"/>
<gene>
    <name evidence="2" type="ORF">AMD02_03910</name>
</gene>
<accession>A0A0M0KHP3</accession>
<name>A0A0M0KHP3_ALKHA</name>
<evidence type="ECO:0000256" key="1">
    <source>
        <dbReference type="SAM" id="Phobius"/>
    </source>
</evidence>
<keyword evidence="1" id="KW-0812">Transmembrane</keyword>
<sequence length="82" mass="9409">MNQRYLLCFLLGLALIIYGLPRLPLHETGLAYLFAVLWMGFALLVIGGNGAALLYKRNQTKTNAQFQSKHKREAKKVKRYVR</sequence>
<evidence type="ECO:0000313" key="2">
    <source>
        <dbReference type="EMBL" id="KOO38097.1"/>
    </source>
</evidence>
<reference evidence="2" key="1">
    <citation type="submission" date="2015-08" db="EMBL/GenBank/DDBJ databases">
        <title>Complete DNA Sequence of Pseudomonas syringae pv. actinidiae, the Causal Agent of Kiwifruit Canker Disease.</title>
        <authorList>
            <person name="Rikkerink E.H.A."/>
            <person name="Fineran P.C."/>
        </authorList>
    </citation>
    <scope>NUCLEOTIDE SEQUENCE</scope>
    <source>
        <strain evidence="2">DSM 13666</strain>
    </source>
</reference>
<proteinExistence type="predicted"/>
<dbReference type="RefSeq" id="WP_010899319.1">
    <property type="nucleotide sequence ID" value="NZ_CP040441.1"/>
</dbReference>
<keyword evidence="1" id="KW-0472">Membrane</keyword>
<accession>A0A4Y7X2Q1</accession>
<feature type="transmembrane region" description="Helical" evidence="1">
    <location>
        <begin position="31"/>
        <end position="55"/>
    </location>
</feature>
<organism evidence="2">
    <name type="scientific">Halalkalibacterium halodurans</name>
    <name type="common">Bacillus halodurans</name>
    <dbReference type="NCBI Taxonomy" id="86665"/>
    <lineage>
        <taxon>Bacteria</taxon>
        <taxon>Bacillati</taxon>
        <taxon>Bacillota</taxon>
        <taxon>Bacilli</taxon>
        <taxon>Bacillales</taxon>
        <taxon>Bacillaceae</taxon>
        <taxon>Halalkalibacterium (ex Joshi et al. 2022)</taxon>
    </lineage>
</organism>
<dbReference type="AlphaFoldDB" id="A0A0M0KHP3"/>
<protein>
    <submittedName>
        <fullName evidence="2">Uncharacterized protein</fullName>
    </submittedName>
</protein>
<comment type="caution">
    <text evidence="2">The sequence shown here is derived from an EMBL/GenBank/DDBJ whole genome shotgun (WGS) entry which is preliminary data.</text>
</comment>
<dbReference type="EMBL" id="LILD01000001">
    <property type="protein sequence ID" value="KOO38097.1"/>
    <property type="molecule type" value="Genomic_DNA"/>
</dbReference>
<keyword evidence="1" id="KW-1133">Transmembrane helix</keyword>